<evidence type="ECO:0000256" key="1">
    <source>
        <dbReference type="SAM" id="Coils"/>
    </source>
</evidence>
<keyword evidence="1" id="KW-0175">Coiled coil</keyword>
<feature type="compositionally biased region" description="Low complexity" evidence="2">
    <location>
        <begin position="450"/>
        <end position="459"/>
    </location>
</feature>
<feature type="region of interest" description="Disordered" evidence="2">
    <location>
        <begin position="216"/>
        <end position="242"/>
    </location>
</feature>
<dbReference type="PANTHER" id="PTHR40130:SF1">
    <property type="entry name" value="SPINDLE POLE BODY-ASSOCIATED PROTEIN CUT12 DOMAIN-CONTAINING PROTEIN"/>
    <property type="match status" value="1"/>
</dbReference>
<organism evidence="3 4">
    <name type="scientific">Steccherinum ochraceum</name>
    <dbReference type="NCBI Taxonomy" id="92696"/>
    <lineage>
        <taxon>Eukaryota</taxon>
        <taxon>Fungi</taxon>
        <taxon>Dikarya</taxon>
        <taxon>Basidiomycota</taxon>
        <taxon>Agaricomycotina</taxon>
        <taxon>Agaricomycetes</taxon>
        <taxon>Polyporales</taxon>
        <taxon>Steccherinaceae</taxon>
        <taxon>Steccherinum</taxon>
    </lineage>
</organism>
<dbReference type="Proteomes" id="UP000292702">
    <property type="component" value="Unassembled WGS sequence"/>
</dbReference>
<dbReference type="EMBL" id="RWJN01000134">
    <property type="protein sequence ID" value="TCD66453.1"/>
    <property type="molecule type" value="Genomic_DNA"/>
</dbReference>
<feature type="region of interest" description="Disordered" evidence="2">
    <location>
        <begin position="168"/>
        <end position="195"/>
    </location>
</feature>
<feature type="region of interest" description="Disordered" evidence="2">
    <location>
        <begin position="404"/>
        <end position="459"/>
    </location>
</feature>
<dbReference type="PANTHER" id="PTHR40130">
    <property type="entry name" value="EXPRESSED PROTEIN"/>
    <property type="match status" value="1"/>
</dbReference>
<reference evidence="3 4" key="1">
    <citation type="submission" date="2018-11" db="EMBL/GenBank/DDBJ databases">
        <title>Genome assembly of Steccherinum ochraceum LE-BIN_3174, the white-rot fungus of the Steccherinaceae family (The Residual Polyporoid clade, Polyporales, Basidiomycota).</title>
        <authorList>
            <person name="Fedorova T.V."/>
            <person name="Glazunova O.A."/>
            <person name="Landesman E.O."/>
            <person name="Moiseenko K.V."/>
            <person name="Psurtseva N.V."/>
            <person name="Savinova O.S."/>
            <person name="Shakhova N.V."/>
            <person name="Tyazhelova T.V."/>
            <person name="Vasina D.V."/>
        </authorList>
    </citation>
    <scope>NUCLEOTIDE SEQUENCE [LARGE SCALE GENOMIC DNA]</scope>
    <source>
        <strain evidence="3 4">LE-BIN_3174</strain>
    </source>
</reference>
<feature type="compositionally biased region" description="Polar residues" evidence="2">
    <location>
        <begin position="88"/>
        <end position="98"/>
    </location>
</feature>
<keyword evidence="4" id="KW-1185">Reference proteome</keyword>
<name>A0A4R0RI32_9APHY</name>
<accession>A0A4R0RI32</accession>
<feature type="compositionally biased region" description="Low complexity" evidence="2">
    <location>
        <begin position="415"/>
        <end position="425"/>
    </location>
</feature>
<evidence type="ECO:0000313" key="4">
    <source>
        <dbReference type="Proteomes" id="UP000292702"/>
    </source>
</evidence>
<dbReference type="OrthoDB" id="3197614at2759"/>
<dbReference type="InterPro" id="IPR010268">
    <property type="entry name" value="PaREP1"/>
</dbReference>
<feature type="compositionally biased region" description="Pro residues" evidence="2">
    <location>
        <begin position="349"/>
        <end position="360"/>
    </location>
</feature>
<protein>
    <submittedName>
        <fullName evidence="3">Uncharacterized protein</fullName>
    </submittedName>
</protein>
<feature type="region of interest" description="Disordered" evidence="2">
    <location>
        <begin position="79"/>
        <end position="127"/>
    </location>
</feature>
<dbReference type="STRING" id="92696.A0A4R0RI32"/>
<dbReference type="Gene3D" id="1.20.58.80">
    <property type="entry name" value="Phosphotransferase system, lactose/cellobiose-type IIA subunit"/>
    <property type="match status" value="1"/>
</dbReference>
<dbReference type="Pfam" id="PF05942">
    <property type="entry name" value="PaREP1"/>
    <property type="match status" value="1"/>
</dbReference>
<dbReference type="AlphaFoldDB" id="A0A4R0RI32"/>
<evidence type="ECO:0000313" key="3">
    <source>
        <dbReference type="EMBL" id="TCD66453.1"/>
    </source>
</evidence>
<feature type="compositionally biased region" description="Pro residues" evidence="2">
    <location>
        <begin position="105"/>
        <end position="118"/>
    </location>
</feature>
<proteinExistence type="predicted"/>
<gene>
    <name evidence="3" type="ORF">EIP91_001333</name>
</gene>
<evidence type="ECO:0000256" key="2">
    <source>
        <dbReference type="SAM" id="MobiDB-lite"/>
    </source>
</evidence>
<feature type="region of interest" description="Disordered" evidence="2">
    <location>
        <begin position="347"/>
        <end position="366"/>
    </location>
</feature>
<comment type="caution">
    <text evidence="3">The sequence shown here is derived from an EMBL/GenBank/DDBJ whole genome shotgun (WGS) entry which is preliminary data.</text>
</comment>
<sequence length="459" mass="50073">MPSLESPLNAAHQHAANADEFMNQGLLIPASEEHYKAAEAFAACIIASSEENTKRTLRMLYNEHAKAGKELQRKIAKLREEGKDPSKPQKSLKPTSNNATSGPSVAPPPPASSPPPTPRNNLSDSQQTVEESFMLLGHRSEGSDAFNTFWRITEGMLHHLSQPVAFATAPLGPENGPSSARKEGSGSDTDLEDPISRKFSRSVGLISSAKTKLLSRNNSASDSDGGIAGISTFPPKPQASTLEDDWDEDELDAEYDNMADSFCLIPSKSEPSASTLKKENSVLKVELEEAQRQLASANKALKQRQEQDLQLRDSIMLARKEAQRAMSSSMAVRPGSGPVDLTTLNITAPPVPSPVPPLTPAMPRDREGQLVKKIRDLEDEIRAVRVENEKQKAMIVKFRERWDKVKESHKRKKQAQAAAEAPPMANGRIQEEPEAEAQAEKEDMTRHTQAVADVVTAAA</sequence>
<feature type="coiled-coil region" evidence="1">
    <location>
        <begin position="273"/>
        <end position="307"/>
    </location>
</feature>